<organism evidence="1 2">
    <name type="scientific">Dallia pectoralis</name>
    <name type="common">Alaska blackfish</name>
    <dbReference type="NCBI Taxonomy" id="75939"/>
    <lineage>
        <taxon>Eukaryota</taxon>
        <taxon>Metazoa</taxon>
        <taxon>Chordata</taxon>
        <taxon>Craniata</taxon>
        <taxon>Vertebrata</taxon>
        <taxon>Euteleostomi</taxon>
        <taxon>Actinopterygii</taxon>
        <taxon>Neopterygii</taxon>
        <taxon>Teleostei</taxon>
        <taxon>Protacanthopterygii</taxon>
        <taxon>Esociformes</taxon>
        <taxon>Umbridae</taxon>
        <taxon>Dallia</taxon>
    </lineage>
</organism>
<comment type="caution">
    <text evidence="1">The sequence shown here is derived from an EMBL/GenBank/DDBJ whole genome shotgun (WGS) entry which is preliminary data.</text>
</comment>
<evidence type="ECO:0000313" key="1">
    <source>
        <dbReference type="EMBL" id="KAJ7995506.1"/>
    </source>
</evidence>
<name>A0ACC2FW20_DALPE</name>
<proteinExistence type="predicted"/>
<evidence type="ECO:0000313" key="2">
    <source>
        <dbReference type="Proteomes" id="UP001157502"/>
    </source>
</evidence>
<reference evidence="1" key="1">
    <citation type="submission" date="2021-05" db="EMBL/GenBank/DDBJ databases">
        <authorList>
            <person name="Pan Q."/>
            <person name="Jouanno E."/>
            <person name="Zahm M."/>
            <person name="Klopp C."/>
            <person name="Cabau C."/>
            <person name="Louis A."/>
            <person name="Berthelot C."/>
            <person name="Parey E."/>
            <person name="Roest Crollius H."/>
            <person name="Montfort J."/>
            <person name="Robinson-Rechavi M."/>
            <person name="Bouchez O."/>
            <person name="Lampietro C."/>
            <person name="Lopez Roques C."/>
            <person name="Donnadieu C."/>
            <person name="Postlethwait J."/>
            <person name="Bobe J."/>
            <person name="Dillon D."/>
            <person name="Chandos A."/>
            <person name="von Hippel F."/>
            <person name="Guiguen Y."/>
        </authorList>
    </citation>
    <scope>NUCLEOTIDE SEQUENCE</scope>
    <source>
        <strain evidence="1">YG-Jan2019</strain>
    </source>
</reference>
<protein>
    <submittedName>
        <fullName evidence="1">Uncharacterized protein</fullName>
    </submittedName>
</protein>
<gene>
    <name evidence="1" type="ORF">DPEC_G00245290</name>
</gene>
<keyword evidence="2" id="KW-1185">Reference proteome</keyword>
<sequence>MHSLRLHGQSALSEITRPVSGVDRVLTGSTPIAGAPHLSMGDSSPAHHTTSSGFSRAESAGGSSDVTAGLGFHRPPSLLNEVSPSFSSSTVEKSVIANPFRGSLPMGCTSATDGQVSGGESENRLQYFSSKLSPTSRTPALRALLGVASELFPVYMVRSNNKERLYGTVSLRSTPLLGSGGDGDKIRGESDSPAVGNSESQREGRYRHCPTGPEREGVLLSLFPGPKEDRGNEADIGFTHSEQMCSQAALSYAHEERAVAESESNLSRALSGHGHYESASIRREDGEYSLGLTSVPTPLQEAGSGNHVPVRAHVGRSRSRNVGVAAYARPATLVCSTESRPGASPSAHADNSLYPGGGFGLLEKPSGPTGVPLGRVSAMTQVFTDASLTGWGGVCQGQAVGGVWPRSQRHINLLELETVQLVLTHFAPRLRGRDVLIRSDNRATVAYINRQGGVRSPVLHEAATRLWLWAHRHLRSLSAVHVPGRQNVGADLMSRGGPRDDDWRLNPEIVSLIWERFGEARADLFAARENAQCRLWRAQDGPPLGTDAFAHHSWPKGLLYAFPPLSCLARLLARVKADHLTVIVVAPDLPGRYGIRK</sequence>
<dbReference type="EMBL" id="CM055748">
    <property type="protein sequence ID" value="KAJ7995506.1"/>
    <property type="molecule type" value="Genomic_DNA"/>
</dbReference>
<dbReference type="Proteomes" id="UP001157502">
    <property type="component" value="Chromosome 21"/>
</dbReference>
<accession>A0ACC2FW20</accession>